<evidence type="ECO:0000256" key="4">
    <source>
        <dbReference type="ARBA" id="ARBA00010281"/>
    </source>
</evidence>
<dbReference type="NCBIfam" id="NF001899">
    <property type="entry name" value="PRK00654.1-2"/>
    <property type="match status" value="1"/>
</dbReference>
<evidence type="ECO:0000256" key="5">
    <source>
        <dbReference type="ARBA" id="ARBA00022676"/>
    </source>
</evidence>
<dbReference type="UniPathway" id="UPA00164"/>
<proteinExistence type="inferred from homology"/>
<dbReference type="AlphaFoldDB" id="A0A421BRS8"/>
<dbReference type="SUPFAM" id="SSF53756">
    <property type="entry name" value="UDP-Glycosyltransferase/glycogen phosphorylase"/>
    <property type="match status" value="1"/>
</dbReference>
<evidence type="ECO:0000256" key="6">
    <source>
        <dbReference type="ARBA" id="ARBA00022679"/>
    </source>
</evidence>
<dbReference type="Pfam" id="PF00534">
    <property type="entry name" value="Glycos_transf_1"/>
    <property type="match status" value="1"/>
</dbReference>
<evidence type="ECO:0000256" key="1">
    <source>
        <dbReference type="ARBA" id="ARBA00001478"/>
    </source>
</evidence>
<protein>
    <recommendedName>
        <fullName evidence="8">Glycogen synthase</fullName>
        <ecNumber evidence="8">2.4.1.21</ecNumber>
    </recommendedName>
    <alternativeName>
        <fullName evidence="8">Starch [bacterial glycogen] synthase</fullName>
    </alternativeName>
</protein>
<evidence type="ECO:0000256" key="2">
    <source>
        <dbReference type="ARBA" id="ARBA00002764"/>
    </source>
</evidence>
<keyword evidence="12" id="KW-1185">Reference proteome</keyword>
<dbReference type="Pfam" id="PF08323">
    <property type="entry name" value="Glyco_transf_5"/>
    <property type="match status" value="1"/>
</dbReference>
<evidence type="ECO:0000256" key="3">
    <source>
        <dbReference type="ARBA" id="ARBA00004964"/>
    </source>
</evidence>
<dbReference type="HAMAP" id="MF_00484">
    <property type="entry name" value="Glycogen_synth"/>
    <property type="match status" value="1"/>
</dbReference>
<dbReference type="GO" id="GO:0004373">
    <property type="term" value="F:alpha-1,4-glucan glucosyltransferase (UDP-glucose donor) activity"/>
    <property type="evidence" value="ECO:0007669"/>
    <property type="project" value="InterPro"/>
</dbReference>
<dbReference type="EMBL" id="RCHI01000005">
    <property type="protein sequence ID" value="RLL70989.1"/>
    <property type="molecule type" value="Genomic_DNA"/>
</dbReference>
<dbReference type="PANTHER" id="PTHR45825:SF11">
    <property type="entry name" value="ALPHA AMYLASE DOMAIN-CONTAINING PROTEIN"/>
    <property type="match status" value="1"/>
</dbReference>
<dbReference type="RefSeq" id="WP_121532280.1">
    <property type="nucleotide sequence ID" value="NZ_RCHI01000005.1"/>
</dbReference>
<evidence type="ECO:0000313" key="12">
    <source>
        <dbReference type="Proteomes" id="UP000279673"/>
    </source>
</evidence>
<dbReference type="GO" id="GO:0005978">
    <property type="term" value="P:glycogen biosynthetic process"/>
    <property type="evidence" value="ECO:0007669"/>
    <property type="project" value="UniProtKB-UniRule"/>
</dbReference>
<dbReference type="NCBIfam" id="TIGR02095">
    <property type="entry name" value="glgA"/>
    <property type="match status" value="1"/>
</dbReference>
<feature type="domain" description="Starch synthase catalytic" evidence="10">
    <location>
        <begin position="3"/>
        <end position="234"/>
    </location>
</feature>
<dbReference type="InterPro" id="IPR001296">
    <property type="entry name" value="Glyco_trans_1"/>
</dbReference>
<dbReference type="PANTHER" id="PTHR45825">
    <property type="entry name" value="GRANULE-BOUND STARCH SYNTHASE 1, CHLOROPLASTIC/AMYLOPLASTIC"/>
    <property type="match status" value="1"/>
</dbReference>
<organism evidence="11 12">
    <name type="scientific">Paenirhodobacter hankyongi</name>
    <dbReference type="NCBI Taxonomy" id="2294033"/>
    <lineage>
        <taxon>Bacteria</taxon>
        <taxon>Pseudomonadati</taxon>
        <taxon>Pseudomonadota</taxon>
        <taxon>Alphaproteobacteria</taxon>
        <taxon>Rhodobacterales</taxon>
        <taxon>Rhodobacter group</taxon>
        <taxon>Paenirhodobacter</taxon>
    </lineage>
</organism>
<name>A0A421BRS8_9RHOB</name>
<reference evidence="11 12" key="1">
    <citation type="submission" date="2018-10" db="EMBL/GenBank/DDBJ databases">
        <title>Rhodobacter sp . BO-81.</title>
        <authorList>
            <person name="Im W.T."/>
        </authorList>
    </citation>
    <scope>NUCLEOTIDE SEQUENCE [LARGE SCALE GENOMIC DNA]</scope>
    <source>
        <strain evidence="11 12">BO-81</strain>
    </source>
</reference>
<evidence type="ECO:0000256" key="7">
    <source>
        <dbReference type="ARBA" id="ARBA00023056"/>
    </source>
</evidence>
<comment type="function">
    <text evidence="2 8">Synthesizes alpha-1,4-glucan chains using ADP-glucose.</text>
</comment>
<comment type="pathway">
    <text evidence="3 8">Glycan biosynthesis; glycogen biosynthesis.</text>
</comment>
<dbReference type="Gene3D" id="3.40.50.2000">
    <property type="entry name" value="Glycogen Phosphorylase B"/>
    <property type="match status" value="2"/>
</dbReference>
<comment type="caution">
    <text evidence="11">The sequence shown here is derived from an EMBL/GenBank/DDBJ whole genome shotgun (WGS) entry which is preliminary data.</text>
</comment>
<keyword evidence="6 8" id="KW-0808">Transferase</keyword>
<evidence type="ECO:0000259" key="9">
    <source>
        <dbReference type="Pfam" id="PF00534"/>
    </source>
</evidence>
<comment type="similarity">
    <text evidence="4 8">Belongs to the glycosyltransferase 1 family. Bacterial/plant glycogen synthase subfamily.</text>
</comment>
<dbReference type="GO" id="GO:0005829">
    <property type="term" value="C:cytosol"/>
    <property type="evidence" value="ECO:0007669"/>
    <property type="project" value="TreeGrafter"/>
</dbReference>
<dbReference type="EC" id="2.4.1.21" evidence="8"/>
<evidence type="ECO:0000313" key="11">
    <source>
        <dbReference type="EMBL" id="RLL70989.1"/>
    </source>
</evidence>
<feature type="binding site" evidence="8">
    <location>
        <position position="16"/>
    </location>
    <ligand>
        <name>ADP-alpha-D-glucose</name>
        <dbReference type="ChEBI" id="CHEBI:57498"/>
    </ligand>
</feature>
<feature type="domain" description="Glycosyl transferase family 1" evidence="9">
    <location>
        <begin position="291"/>
        <end position="442"/>
    </location>
</feature>
<accession>A0A421BRS8</accession>
<dbReference type="Proteomes" id="UP000279673">
    <property type="component" value="Unassembled WGS sequence"/>
</dbReference>
<dbReference type="CDD" id="cd03791">
    <property type="entry name" value="GT5_Glycogen_synthase_DULL1-like"/>
    <property type="match status" value="1"/>
</dbReference>
<sequence>MKRVLSVASEAVPLVKTGGLADVVGALPAALAGQGWHTRLLVPGYPAVMTRIGRRDMVWAEEDFFGGLGEVYLGTVDGVEVMALDAPHLFDRAGGPYSDAHGDYWDNAERFAALGWAAAVIARDGVEGWKPEIVHAHDWQGALAPAYLRYWGVDVPSVLTIHNIAFQGRVSTAKMGALRLPHEWFHPDGYEFWGDISMLKAGMMAASAITTVSPRYAEELMRGEFGLGLDGVIQARATAMHGILNGIDQTVWDPATDPAVVPFSVPRLAAKGRNRAALLAEFGLDPDLPGPLAVLVSRLTPQKGIDLLPRVIDDFVRLGGGLCVLGSGDGWAEQEMRAIAERYPDRVGVRIGYDEVLSHRMFAGGDAVLVPSRFEPCGLTQLYGLRYGCVPVVSAVGGLFDTVIGATPATEAANAATGIVFHPVDALALQQALRKLVSLYQDSKGWNAMVRRAMKADWGWDRSAAAYAALFDSLVQPS</sequence>
<evidence type="ECO:0000259" key="10">
    <source>
        <dbReference type="Pfam" id="PF08323"/>
    </source>
</evidence>
<dbReference type="GO" id="GO:0009011">
    <property type="term" value="F:alpha-1,4-glucan glucosyltransferase (ADP-glucose donor) activity"/>
    <property type="evidence" value="ECO:0007669"/>
    <property type="project" value="UniProtKB-UniRule"/>
</dbReference>
<keyword evidence="7 8" id="KW-0320">Glycogen biosynthesis</keyword>
<dbReference type="InterPro" id="IPR011835">
    <property type="entry name" value="GS/SS"/>
</dbReference>
<gene>
    <name evidence="8 11" type="primary">glgA</name>
    <name evidence="11" type="ORF">DYS74_07075</name>
</gene>
<comment type="catalytic activity">
    <reaction evidence="1 8">
        <text>[(1-&gt;4)-alpha-D-glucosyl](n) + ADP-alpha-D-glucose = [(1-&gt;4)-alpha-D-glucosyl](n+1) + ADP + H(+)</text>
        <dbReference type="Rhea" id="RHEA:18189"/>
        <dbReference type="Rhea" id="RHEA-COMP:9584"/>
        <dbReference type="Rhea" id="RHEA-COMP:9587"/>
        <dbReference type="ChEBI" id="CHEBI:15378"/>
        <dbReference type="ChEBI" id="CHEBI:15444"/>
        <dbReference type="ChEBI" id="CHEBI:57498"/>
        <dbReference type="ChEBI" id="CHEBI:456216"/>
        <dbReference type="EC" id="2.4.1.21"/>
    </reaction>
</comment>
<dbReference type="InterPro" id="IPR013534">
    <property type="entry name" value="Starch_synth_cat_dom"/>
</dbReference>
<keyword evidence="5 8" id="KW-0328">Glycosyltransferase</keyword>
<evidence type="ECO:0000256" key="8">
    <source>
        <dbReference type="HAMAP-Rule" id="MF_00484"/>
    </source>
</evidence>